<feature type="transmembrane region" description="Helical" evidence="16">
    <location>
        <begin position="298"/>
        <end position="329"/>
    </location>
</feature>
<evidence type="ECO:0000256" key="14">
    <source>
        <dbReference type="ARBA" id="ARBA00044770"/>
    </source>
</evidence>
<feature type="transmembrane region" description="Helical" evidence="16">
    <location>
        <begin position="136"/>
        <end position="153"/>
    </location>
</feature>
<feature type="transmembrane region" description="Helical" evidence="16">
    <location>
        <begin position="39"/>
        <end position="56"/>
    </location>
</feature>
<dbReference type="GO" id="GO:0051301">
    <property type="term" value="P:cell division"/>
    <property type="evidence" value="ECO:0007669"/>
    <property type="project" value="InterPro"/>
</dbReference>
<evidence type="ECO:0000256" key="2">
    <source>
        <dbReference type="ARBA" id="ARBA00022676"/>
    </source>
</evidence>
<dbReference type="GO" id="GO:0008955">
    <property type="term" value="F:peptidoglycan glycosyltransferase activity"/>
    <property type="evidence" value="ECO:0007669"/>
    <property type="project" value="UniProtKB-EC"/>
</dbReference>
<feature type="transmembrane region" description="Helical" evidence="16">
    <location>
        <begin position="68"/>
        <end position="90"/>
    </location>
</feature>
<evidence type="ECO:0000256" key="8">
    <source>
        <dbReference type="ARBA" id="ARBA00023136"/>
    </source>
</evidence>
<accession>A0A845D9Q2</accession>
<evidence type="ECO:0000256" key="4">
    <source>
        <dbReference type="ARBA" id="ARBA00022692"/>
    </source>
</evidence>
<evidence type="ECO:0000256" key="16">
    <source>
        <dbReference type="SAM" id="Phobius"/>
    </source>
</evidence>
<dbReference type="GO" id="GO:0015648">
    <property type="term" value="F:lipid-linked peptidoglycan transporter activity"/>
    <property type="evidence" value="ECO:0007669"/>
    <property type="project" value="TreeGrafter"/>
</dbReference>
<keyword evidence="4 16" id="KW-0812">Transmembrane</keyword>
<feature type="transmembrane region" description="Helical" evidence="16">
    <location>
        <begin position="159"/>
        <end position="175"/>
    </location>
</feature>
<dbReference type="GO" id="GO:0008360">
    <property type="term" value="P:regulation of cell shape"/>
    <property type="evidence" value="ECO:0007669"/>
    <property type="project" value="UniProtKB-KW"/>
</dbReference>
<comment type="subcellular location">
    <subcellularLocation>
        <location evidence="1">Membrane</location>
        <topology evidence="1">Multi-pass membrane protein</topology>
    </subcellularLocation>
</comment>
<reference evidence="17 18" key="1">
    <citation type="submission" date="2019-09" db="EMBL/GenBank/DDBJ databases">
        <title>Characterisation of the sponge microbiome using genome-centric metagenomics.</title>
        <authorList>
            <person name="Engelberts J.P."/>
            <person name="Robbins S.J."/>
            <person name="De Goeij J.M."/>
            <person name="Aranda M."/>
            <person name="Bell S.C."/>
            <person name="Webster N.S."/>
        </authorList>
    </citation>
    <scope>NUCLEOTIDE SEQUENCE [LARGE SCALE GENOMIC DNA]</scope>
    <source>
        <strain evidence="17">SB0662_bin_43</strain>
    </source>
</reference>
<comment type="catalytic activity">
    <reaction evidence="15">
        <text>[GlcNAc-(1-&gt;4)-Mur2Ac(oyl-L-Ala-gamma-D-Glu-L-Lys-D-Ala-D-Ala)](n)-di-trans,octa-cis-undecaprenyl diphosphate + beta-D-GlcNAc-(1-&gt;4)-Mur2Ac(oyl-L-Ala-gamma-D-Glu-L-Lys-D-Ala-D-Ala)-di-trans,octa-cis-undecaprenyl diphosphate = [GlcNAc-(1-&gt;4)-Mur2Ac(oyl-L-Ala-gamma-D-Glu-L-Lys-D-Ala-D-Ala)](n+1)-di-trans,octa-cis-undecaprenyl diphosphate + di-trans,octa-cis-undecaprenyl diphosphate + H(+)</text>
        <dbReference type="Rhea" id="RHEA:23708"/>
        <dbReference type="Rhea" id="RHEA-COMP:9602"/>
        <dbReference type="Rhea" id="RHEA-COMP:9603"/>
        <dbReference type="ChEBI" id="CHEBI:15378"/>
        <dbReference type="ChEBI" id="CHEBI:58405"/>
        <dbReference type="ChEBI" id="CHEBI:60033"/>
        <dbReference type="ChEBI" id="CHEBI:78435"/>
        <dbReference type="EC" id="2.4.99.28"/>
    </reaction>
</comment>
<dbReference type="GO" id="GO:0005886">
    <property type="term" value="C:plasma membrane"/>
    <property type="evidence" value="ECO:0007669"/>
    <property type="project" value="TreeGrafter"/>
</dbReference>
<evidence type="ECO:0000313" key="17">
    <source>
        <dbReference type="EMBL" id="MYE38115.1"/>
    </source>
</evidence>
<dbReference type="GO" id="GO:0032153">
    <property type="term" value="C:cell division site"/>
    <property type="evidence" value="ECO:0007669"/>
    <property type="project" value="TreeGrafter"/>
</dbReference>
<evidence type="ECO:0000256" key="10">
    <source>
        <dbReference type="ARBA" id="ARBA00033270"/>
    </source>
</evidence>
<comment type="similarity">
    <text evidence="11">Belongs to the SEDS family. FtsW subfamily.</text>
</comment>
<keyword evidence="6" id="KW-0573">Peptidoglycan synthesis</keyword>
<feature type="transmembrane region" description="Helical" evidence="16">
    <location>
        <begin position="260"/>
        <end position="286"/>
    </location>
</feature>
<comment type="caution">
    <text evidence="17">The sequence shown here is derived from an EMBL/GenBank/DDBJ whole genome shotgun (WGS) entry which is preliminary data.</text>
</comment>
<proteinExistence type="inferred from homology"/>
<organism evidence="17 18">
    <name type="scientific">Candidatus Spechtbacteria bacterium SB0662_bin_43</name>
    <dbReference type="NCBI Taxonomy" id="2604897"/>
    <lineage>
        <taxon>Bacteria</taxon>
        <taxon>Candidatus Spechtiibacteriota</taxon>
    </lineage>
</organism>
<keyword evidence="2" id="KW-0328">Glycosyltransferase</keyword>
<evidence type="ECO:0000256" key="15">
    <source>
        <dbReference type="ARBA" id="ARBA00049902"/>
    </source>
</evidence>
<feature type="transmembrane region" description="Helical" evidence="16">
    <location>
        <begin position="182"/>
        <end position="201"/>
    </location>
</feature>
<keyword evidence="7 16" id="KW-1133">Transmembrane helix</keyword>
<evidence type="ECO:0000256" key="6">
    <source>
        <dbReference type="ARBA" id="ARBA00022984"/>
    </source>
</evidence>
<evidence type="ECO:0000256" key="3">
    <source>
        <dbReference type="ARBA" id="ARBA00022679"/>
    </source>
</evidence>
<dbReference type="PROSITE" id="PS00428">
    <property type="entry name" value="FTSW_RODA_SPOVE"/>
    <property type="match status" value="1"/>
</dbReference>
<dbReference type="PANTHER" id="PTHR30474">
    <property type="entry name" value="CELL CYCLE PROTEIN"/>
    <property type="match status" value="1"/>
</dbReference>
<evidence type="ECO:0000256" key="12">
    <source>
        <dbReference type="ARBA" id="ARBA00041185"/>
    </source>
</evidence>
<evidence type="ECO:0000256" key="9">
    <source>
        <dbReference type="ARBA" id="ARBA00032370"/>
    </source>
</evidence>
<dbReference type="Pfam" id="PF01098">
    <property type="entry name" value="FTSW_RODA_SPOVE"/>
    <property type="match status" value="1"/>
</dbReference>
<dbReference type="PANTHER" id="PTHR30474:SF2">
    <property type="entry name" value="PEPTIDOGLYCAN GLYCOSYLTRANSFERASE FTSW-RELATED"/>
    <property type="match status" value="1"/>
</dbReference>
<keyword evidence="8 16" id="KW-0472">Membrane</keyword>
<protein>
    <recommendedName>
        <fullName evidence="12">Probable peptidoglycan glycosyltransferase FtsW</fullName>
        <ecNumber evidence="14">2.4.99.28</ecNumber>
    </recommendedName>
    <alternativeName>
        <fullName evidence="13">Cell division protein FtsW</fullName>
    </alternativeName>
    <alternativeName>
        <fullName evidence="10">Cell wall polymerase</fullName>
    </alternativeName>
    <alternativeName>
        <fullName evidence="9">Peptidoglycan polymerase</fullName>
    </alternativeName>
</protein>
<dbReference type="Proteomes" id="UP000449092">
    <property type="component" value="Unassembled WGS sequence"/>
</dbReference>
<gene>
    <name evidence="17" type="ORF">F4X82_01170</name>
</gene>
<dbReference type="InterPro" id="IPR018365">
    <property type="entry name" value="Cell_cycle_FtsW-rel_CS"/>
</dbReference>
<evidence type="ECO:0000256" key="13">
    <source>
        <dbReference type="ARBA" id="ARBA00041418"/>
    </source>
</evidence>
<feature type="transmembrane region" description="Helical" evidence="16">
    <location>
        <begin position="14"/>
        <end position="33"/>
    </location>
</feature>
<feature type="transmembrane region" description="Helical" evidence="16">
    <location>
        <begin position="335"/>
        <end position="353"/>
    </location>
</feature>
<evidence type="ECO:0000256" key="7">
    <source>
        <dbReference type="ARBA" id="ARBA00022989"/>
    </source>
</evidence>
<dbReference type="InterPro" id="IPR001182">
    <property type="entry name" value="FtsW/RodA"/>
</dbReference>
<dbReference type="AlphaFoldDB" id="A0A845D9Q2"/>
<sequence>MVWSWILSLKNHDWVLNGASCVVICIGLLSLFSAGTDQFYKQIIWIFLGGILFLIVSSLDYRIFSAHFFPALALYLVSVLGIVAVDLVGITVRGSERWIDTGLFLIEPVEPLKIALILILAKYFSVRNREVHKARNVIVPVIYFFIPAFLVFLQPDLGSLIVLFGIWLGMVIVAGTKIRHSFVIVLGGISLSVIAWLFFLYDYQKERIISFLNPSLDPLGSSYNAIQSVITVSSGGLWGKGLGQGTQSQLGFLPEATTDFIYAAIVEEMGIIVGCLIIVLFCVIVWRLCRIALRARSNFARIAVFGVALLIAIQAGFNIGMVVGILPITGLTLPLMSYGGSSMVTICVALGIAQSVHRNSYVEYEKTVIALE</sequence>
<dbReference type="EC" id="2.4.99.28" evidence="14"/>
<evidence type="ECO:0000256" key="11">
    <source>
        <dbReference type="ARBA" id="ARBA00038053"/>
    </source>
</evidence>
<name>A0A845D9Q2_9BACT</name>
<evidence type="ECO:0000256" key="1">
    <source>
        <dbReference type="ARBA" id="ARBA00004141"/>
    </source>
</evidence>
<evidence type="ECO:0000256" key="5">
    <source>
        <dbReference type="ARBA" id="ARBA00022960"/>
    </source>
</evidence>
<dbReference type="GO" id="GO:0009252">
    <property type="term" value="P:peptidoglycan biosynthetic process"/>
    <property type="evidence" value="ECO:0007669"/>
    <property type="project" value="UniProtKB-KW"/>
</dbReference>
<evidence type="ECO:0000313" key="18">
    <source>
        <dbReference type="Proteomes" id="UP000449092"/>
    </source>
</evidence>
<keyword evidence="5" id="KW-0133">Cell shape</keyword>
<dbReference type="EMBL" id="VXOY01000010">
    <property type="protein sequence ID" value="MYE38115.1"/>
    <property type="molecule type" value="Genomic_DNA"/>
</dbReference>
<keyword evidence="3" id="KW-0808">Transferase</keyword>